<dbReference type="InterPro" id="IPR052163">
    <property type="entry name" value="DGC-Regulatory_Protein"/>
</dbReference>
<proteinExistence type="predicted"/>
<dbReference type="SUPFAM" id="SSF55073">
    <property type="entry name" value="Nucleotide cyclase"/>
    <property type="match status" value="1"/>
</dbReference>
<dbReference type="PROSITE" id="PS50887">
    <property type="entry name" value="GGDEF"/>
    <property type="match status" value="1"/>
</dbReference>
<dbReference type="InterPro" id="IPR029787">
    <property type="entry name" value="Nucleotide_cyclase"/>
</dbReference>
<dbReference type="Gene3D" id="3.30.70.270">
    <property type="match status" value="1"/>
</dbReference>
<reference evidence="3 4" key="1">
    <citation type="submission" date="2019-04" db="EMBL/GenBank/DDBJ databases">
        <title>genome sequence of strain W3.</title>
        <authorList>
            <person name="Gao J."/>
            <person name="Sun J."/>
        </authorList>
    </citation>
    <scope>NUCLEOTIDE SEQUENCE [LARGE SCALE GENOMIC DNA]</scope>
    <source>
        <strain evidence="3 4">W3</strain>
    </source>
</reference>
<protein>
    <submittedName>
        <fullName evidence="3">Diguanylate cyclase</fullName>
    </submittedName>
</protein>
<dbReference type="Pfam" id="PF00990">
    <property type="entry name" value="GGDEF"/>
    <property type="match status" value="1"/>
</dbReference>
<dbReference type="Proteomes" id="UP000307378">
    <property type="component" value="Unassembled WGS sequence"/>
</dbReference>
<keyword evidence="1" id="KW-0812">Transmembrane</keyword>
<comment type="caution">
    <text evidence="3">The sequence shown here is derived from an EMBL/GenBank/DDBJ whole genome shotgun (WGS) entry which is preliminary data.</text>
</comment>
<feature type="domain" description="GGDEF" evidence="2">
    <location>
        <begin position="350"/>
        <end position="484"/>
    </location>
</feature>
<evidence type="ECO:0000313" key="4">
    <source>
        <dbReference type="Proteomes" id="UP000307378"/>
    </source>
</evidence>
<keyword evidence="1" id="KW-0472">Membrane</keyword>
<dbReference type="CDD" id="cd01949">
    <property type="entry name" value="GGDEF"/>
    <property type="match status" value="1"/>
</dbReference>
<evidence type="ECO:0000259" key="2">
    <source>
        <dbReference type="PROSITE" id="PS50887"/>
    </source>
</evidence>
<keyword evidence="1" id="KW-1133">Transmembrane helix</keyword>
<name>A0A4V4HQ58_9HYPH</name>
<sequence>MTKELEFLHLQPGGKAAPRLGLPALVKLFAFVLITLSALSLLFIGYIASRKADDIAVEKQILMLENVLRDRQSLLARDQLGLARWDRSVKYITLKFRASYVVEEFVSSLWYDFGHERSFLVGPGGRLLMSAWQDEVDLTARDLKPGEDLKAIADQAIRQHHAHRTTIDGGYGQKPVPASQVHAIAAFGFAEIDGDVMLTTAMAIVPDDGEVALPEGDPVVLISARPIDAELVADLNTQLEYPELRFNRHDDGLLAIRSLDGRKLGSFDFALYEPGAEIWTIVVPAVVLLCGLLLTASFVLGRYIGRLSERLEESERRNRELAHRDALSGLANRLCFDKALNEAAERLAHAPFAVIASDLDRFKAVNDIHGHAAGDEVIRVVAERLREAVGENGLVGRVGGDEFVVLVHAFRDRPRLSMLAQHIIASVSQPITLSSGPVVDVGISLGVATAPESGAAARPIMAMADKALYASKEGGRGRVFFAEDLSPDEDEAAVHAA</sequence>
<dbReference type="InterPro" id="IPR000160">
    <property type="entry name" value="GGDEF_dom"/>
</dbReference>
<accession>A0A4V4HQ58</accession>
<gene>
    <name evidence="3" type="ORF">FAA86_20445</name>
</gene>
<dbReference type="SMART" id="SM00267">
    <property type="entry name" value="GGDEF"/>
    <property type="match status" value="1"/>
</dbReference>
<dbReference type="InterPro" id="IPR007892">
    <property type="entry name" value="CHASE4"/>
</dbReference>
<dbReference type="RefSeq" id="WP_136542881.1">
    <property type="nucleotide sequence ID" value="NZ_STGU01000015.1"/>
</dbReference>
<organism evidence="3 4">
    <name type="scientific">Rhizobium rosettiformans W3</name>
    <dbReference type="NCBI Taxonomy" id="538378"/>
    <lineage>
        <taxon>Bacteria</taxon>
        <taxon>Pseudomonadati</taxon>
        <taxon>Pseudomonadota</taxon>
        <taxon>Alphaproteobacteria</taxon>
        <taxon>Hyphomicrobiales</taxon>
        <taxon>Rhizobiaceae</taxon>
        <taxon>Rhizobium/Agrobacterium group</taxon>
        <taxon>Rhizobium</taxon>
    </lineage>
</organism>
<feature type="transmembrane region" description="Helical" evidence="1">
    <location>
        <begin position="28"/>
        <end position="48"/>
    </location>
</feature>
<dbReference type="NCBIfam" id="TIGR00254">
    <property type="entry name" value="GGDEF"/>
    <property type="match status" value="1"/>
</dbReference>
<dbReference type="PANTHER" id="PTHR46663">
    <property type="entry name" value="DIGUANYLATE CYCLASE DGCT-RELATED"/>
    <property type="match status" value="1"/>
</dbReference>
<evidence type="ECO:0000256" key="1">
    <source>
        <dbReference type="SAM" id="Phobius"/>
    </source>
</evidence>
<dbReference type="EMBL" id="STGU01000015">
    <property type="protein sequence ID" value="THV32556.1"/>
    <property type="molecule type" value="Genomic_DNA"/>
</dbReference>
<dbReference type="AlphaFoldDB" id="A0A4V4HQ58"/>
<dbReference type="Pfam" id="PF05228">
    <property type="entry name" value="CHASE4"/>
    <property type="match status" value="1"/>
</dbReference>
<feature type="transmembrane region" description="Helical" evidence="1">
    <location>
        <begin position="278"/>
        <end position="300"/>
    </location>
</feature>
<evidence type="ECO:0000313" key="3">
    <source>
        <dbReference type="EMBL" id="THV32556.1"/>
    </source>
</evidence>
<dbReference type="PANTHER" id="PTHR46663:SF4">
    <property type="entry name" value="DIGUANYLATE CYCLASE DGCT-RELATED"/>
    <property type="match status" value="1"/>
</dbReference>
<dbReference type="InterPro" id="IPR043128">
    <property type="entry name" value="Rev_trsase/Diguanyl_cyclase"/>
</dbReference>